<keyword evidence="4" id="KW-0479">Metal-binding</keyword>
<dbReference type="Proteomes" id="UP001198151">
    <property type="component" value="Unassembled WGS sequence"/>
</dbReference>
<keyword evidence="5" id="KW-0560">Oxidoreductase</keyword>
<evidence type="ECO:0000256" key="2">
    <source>
        <dbReference type="ARBA" id="ARBA00022485"/>
    </source>
</evidence>
<accession>A0ABS8G047</accession>
<dbReference type="RefSeq" id="WP_227708326.1">
    <property type="nucleotide sequence ID" value="NZ_JAJEQX010000023.1"/>
</dbReference>
<dbReference type="PANTHER" id="PTHR11228:SF7">
    <property type="entry name" value="PQQA PEPTIDE CYCLASE"/>
    <property type="match status" value="1"/>
</dbReference>
<dbReference type="PANTHER" id="PTHR11228">
    <property type="entry name" value="RADICAL SAM DOMAIN PROTEIN"/>
    <property type="match status" value="1"/>
</dbReference>
<evidence type="ECO:0000313" key="9">
    <source>
        <dbReference type="EMBL" id="MCC2255249.1"/>
    </source>
</evidence>
<dbReference type="Pfam" id="PF04055">
    <property type="entry name" value="Radical_SAM"/>
    <property type="match status" value="1"/>
</dbReference>
<protein>
    <submittedName>
        <fullName evidence="9">Radical SAM protein</fullName>
    </submittedName>
</protein>
<dbReference type="InterPro" id="IPR013785">
    <property type="entry name" value="Aldolase_TIM"/>
</dbReference>
<evidence type="ECO:0000313" key="10">
    <source>
        <dbReference type="Proteomes" id="UP001198151"/>
    </source>
</evidence>
<gene>
    <name evidence="9" type="ORF">LKD70_12605</name>
</gene>
<reference evidence="9 10" key="1">
    <citation type="submission" date="2021-10" db="EMBL/GenBank/DDBJ databases">
        <title>Anaerobic single-cell dispensing facilitates the cultivation of human gut bacteria.</title>
        <authorList>
            <person name="Afrizal A."/>
        </authorList>
    </citation>
    <scope>NUCLEOTIDE SEQUENCE [LARGE SCALE GENOMIC DNA]</scope>
    <source>
        <strain evidence="9 10">CLA-AA-H200</strain>
    </source>
</reference>
<evidence type="ECO:0000256" key="4">
    <source>
        <dbReference type="ARBA" id="ARBA00022723"/>
    </source>
</evidence>
<dbReference type="InterPro" id="IPR006638">
    <property type="entry name" value="Elp3/MiaA/NifB-like_rSAM"/>
</dbReference>
<sequence length="360" mass="41179">MSECEFWEYGLDEFMQHLKDEAYKNRIPLKGGFELTPRCNFNCNMCYVHLKPDEIPAVGRELTTQEWIGLAREAQQAGTLELTLTGGEPFVRPDFREIYETLHDMGFLIQIFSNGYLINEDTVAWLKARPPKSVRFTLYGASDAGYEKVCGISGGFTRVKQSVKLLKEAGIPLYLVATVTKENVHEIDSMYRFAAENNLPMIHTTSLINPVRGASAKAKEHQIEPALPPVEEIRRIREQSGGKFPRKPCTDFMKVCKSYRCGYWITWDGSMQLCTFLSDPAVPFVPGKFVERWHTLLEKLEQLRQPEKCSSCIYEQYCERCPGLLYAEAGENGKISDEFCRKAERTYFVYGKPLDEIAPK</sequence>
<evidence type="ECO:0000256" key="6">
    <source>
        <dbReference type="ARBA" id="ARBA00023004"/>
    </source>
</evidence>
<feature type="domain" description="Radical SAM core" evidence="8">
    <location>
        <begin position="25"/>
        <end position="246"/>
    </location>
</feature>
<dbReference type="EMBL" id="JAJEQX010000023">
    <property type="protein sequence ID" value="MCC2255249.1"/>
    <property type="molecule type" value="Genomic_DNA"/>
</dbReference>
<evidence type="ECO:0000256" key="5">
    <source>
        <dbReference type="ARBA" id="ARBA00023002"/>
    </source>
</evidence>
<dbReference type="InterPro" id="IPR050377">
    <property type="entry name" value="Radical_SAM_PqqE_MftC-like"/>
</dbReference>
<comment type="cofactor">
    <cofactor evidence="1">
        <name>[4Fe-4S] cluster</name>
        <dbReference type="ChEBI" id="CHEBI:49883"/>
    </cofactor>
</comment>
<evidence type="ECO:0000256" key="3">
    <source>
        <dbReference type="ARBA" id="ARBA00022691"/>
    </source>
</evidence>
<dbReference type="SFLD" id="SFLDS00029">
    <property type="entry name" value="Radical_SAM"/>
    <property type="match status" value="1"/>
</dbReference>
<dbReference type="Gene3D" id="3.20.20.70">
    <property type="entry name" value="Aldolase class I"/>
    <property type="match status" value="1"/>
</dbReference>
<evidence type="ECO:0000259" key="8">
    <source>
        <dbReference type="PROSITE" id="PS51918"/>
    </source>
</evidence>
<dbReference type="SMART" id="SM00729">
    <property type="entry name" value="Elp3"/>
    <property type="match status" value="1"/>
</dbReference>
<name>A0ABS8G047_9FIRM</name>
<keyword evidence="10" id="KW-1185">Reference proteome</keyword>
<keyword evidence="7" id="KW-0411">Iron-sulfur</keyword>
<proteinExistence type="predicted"/>
<dbReference type="InterPro" id="IPR000385">
    <property type="entry name" value="MoaA_NifB_PqqE_Fe-S-bd_CS"/>
</dbReference>
<comment type="caution">
    <text evidence="9">The sequence shown here is derived from an EMBL/GenBank/DDBJ whole genome shotgun (WGS) entry which is preliminary data.</text>
</comment>
<dbReference type="InterPro" id="IPR058240">
    <property type="entry name" value="rSAM_sf"/>
</dbReference>
<keyword evidence="6" id="KW-0408">Iron</keyword>
<keyword evidence="2" id="KW-0004">4Fe-4S</keyword>
<dbReference type="InterPro" id="IPR007197">
    <property type="entry name" value="rSAM"/>
</dbReference>
<dbReference type="SFLD" id="SFLDG01386">
    <property type="entry name" value="main_SPASM_domain-containing"/>
    <property type="match status" value="1"/>
</dbReference>
<dbReference type="SFLD" id="SFLDG01067">
    <property type="entry name" value="SPASM/twitch_domain_containing"/>
    <property type="match status" value="1"/>
</dbReference>
<dbReference type="SUPFAM" id="SSF102114">
    <property type="entry name" value="Radical SAM enzymes"/>
    <property type="match status" value="1"/>
</dbReference>
<keyword evidence="3" id="KW-0949">S-adenosyl-L-methionine</keyword>
<dbReference type="PROSITE" id="PS51918">
    <property type="entry name" value="RADICAL_SAM"/>
    <property type="match status" value="1"/>
</dbReference>
<evidence type="ECO:0000256" key="7">
    <source>
        <dbReference type="ARBA" id="ARBA00023014"/>
    </source>
</evidence>
<dbReference type="CDD" id="cd01335">
    <property type="entry name" value="Radical_SAM"/>
    <property type="match status" value="1"/>
</dbReference>
<organism evidence="9 10">
    <name type="scientific">Ruminococcus turbiniformis</name>
    <dbReference type="NCBI Taxonomy" id="2881258"/>
    <lineage>
        <taxon>Bacteria</taxon>
        <taxon>Bacillati</taxon>
        <taxon>Bacillota</taxon>
        <taxon>Clostridia</taxon>
        <taxon>Eubacteriales</taxon>
        <taxon>Oscillospiraceae</taxon>
        <taxon>Ruminococcus</taxon>
    </lineage>
</organism>
<evidence type="ECO:0000256" key="1">
    <source>
        <dbReference type="ARBA" id="ARBA00001966"/>
    </source>
</evidence>
<dbReference type="PROSITE" id="PS01305">
    <property type="entry name" value="MOAA_NIFB_PQQE"/>
    <property type="match status" value="1"/>
</dbReference>